<comment type="similarity">
    <text evidence="2">Belongs to the glutamate-gated ion channel (TC 1.A.10.1) family.</text>
</comment>
<evidence type="ECO:0000256" key="2">
    <source>
        <dbReference type="ARBA" id="ARBA00008685"/>
    </source>
</evidence>
<dbReference type="RefSeq" id="XP_052122548.1">
    <property type="nucleotide sequence ID" value="XM_052266588.1"/>
</dbReference>
<feature type="region of interest" description="Disordered" evidence="17">
    <location>
        <begin position="626"/>
        <end position="655"/>
    </location>
</feature>
<keyword evidence="11" id="KW-1071">Ligand-gated ion channel</keyword>
<protein>
    <submittedName>
        <fullName evidence="21">Uncharacterized protein LOC113203600</fullName>
    </submittedName>
</protein>
<gene>
    <name evidence="21" type="primary">LOC113203600</name>
</gene>
<feature type="coiled-coil region" evidence="16">
    <location>
        <begin position="547"/>
        <end position="574"/>
    </location>
</feature>
<evidence type="ECO:0000259" key="19">
    <source>
        <dbReference type="SMART" id="SM00079"/>
    </source>
</evidence>
<keyword evidence="9" id="KW-0675">Receptor</keyword>
<evidence type="ECO:0000256" key="17">
    <source>
        <dbReference type="SAM" id="MobiDB-lite"/>
    </source>
</evidence>
<name>A0A9C6U6Y1_FRAOC</name>
<keyword evidence="6 18" id="KW-1133">Transmembrane helix</keyword>
<keyword evidence="7" id="KW-0406">Ion transport</keyword>
<evidence type="ECO:0000256" key="15">
    <source>
        <dbReference type="PIRSR" id="PIRSR601508-3"/>
    </source>
</evidence>
<dbReference type="PANTHER" id="PTHR18966">
    <property type="entry name" value="IONOTROPIC GLUTAMATE RECEPTOR"/>
    <property type="match status" value="1"/>
</dbReference>
<dbReference type="SUPFAM" id="SSF53850">
    <property type="entry name" value="Periplasmic binding protein-like II"/>
    <property type="match status" value="1"/>
</dbReference>
<reference evidence="21" key="1">
    <citation type="submission" date="2025-08" db="UniProtKB">
        <authorList>
            <consortium name="RefSeq"/>
        </authorList>
    </citation>
    <scope>IDENTIFICATION</scope>
    <source>
        <tissue evidence="21">Whole organism</tissue>
    </source>
</reference>
<dbReference type="OrthoDB" id="5984008at2759"/>
<evidence type="ECO:0000256" key="7">
    <source>
        <dbReference type="ARBA" id="ARBA00023065"/>
    </source>
</evidence>
<evidence type="ECO:0000256" key="11">
    <source>
        <dbReference type="ARBA" id="ARBA00023286"/>
    </source>
</evidence>
<dbReference type="AlphaFoldDB" id="A0A9C6U6Y1"/>
<feature type="region of interest" description="Disordered" evidence="17">
    <location>
        <begin position="461"/>
        <end position="483"/>
    </location>
</feature>
<dbReference type="GeneID" id="113203600"/>
<keyword evidence="5 18" id="KW-0812">Transmembrane</keyword>
<dbReference type="GO" id="GO:0005886">
    <property type="term" value="C:plasma membrane"/>
    <property type="evidence" value="ECO:0007669"/>
    <property type="project" value="UniProtKB-SubCell"/>
</dbReference>
<organism evidence="20 21">
    <name type="scientific">Frankliniella occidentalis</name>
    <name type="common">Western flower thrips</name>
    <name type="synonym">Euthrips occidentalis</name>
    <dbReference type="NCBI Taxonomy" id="133901"/>
    <lineage>
        <taxon>Eukaryota</taxon>
        <taxon>Metazoa</taxon>
        <taxon>Ecdysozoa</taxon>
        <taxon>Arthropoda</taxon>
        <taxon>Hexapoda</taxon>
        <taxon>Insecta</taxon>
        <taxon>Pterygota</taxon>
        <taxon>Neoptera</taxon>
        <taxon>Paraneoptera</taxon>
        <taxon>Thysanoptera</taxon>
        <taxon>Terebrantia</taxon>
        <taxon>Thripoidea</taxon>
        <taxon>Thripidae</taxon>
        <taxon>Frankliniella</taxon>
    </lineage>
</organism>
<dbReference type="InterPro" id="IPR015683">
    <property type="entry name" value="Ionotropic_Glu_rcpt"/>
</dbReference>
<dbReference type="Gene3D" id="3.40.190.10">
    <property type="entry name" value="Periplasmic binding protein-like II"/>
    <property type="match status" value="1"/>
</dbReference>
<sequence>MEMNIKPLTPGEDLSKQWKMFQWQFEGYIMLSDVRAAWSKEKQASVMMHFLGLDCAYLYDTATAAIARKQGEDIDSFVAKCREKIERCGLPAGYNTDFWIVDALVHPLQDLTLQQHFFRMKDLKLEKVMEDLKVHEAGQLQVKEIITKKVAQCSTELTPIIVLQLGGPREHRVSLCRTLWLVWAVLFQAAVNVDCPRGYTARCMANVWAMFALIFLAIYTANLAAFMITREEFHELSGINDTKLNNPYSLKPPFRFGTIPHGNTDAVLRRNFPQMHGYMRQYNRSSVADGVRAVKDGSLDAFLYDATVLDYLAGQDADCVLVTVGSWFAMTGYGVGFPRHSKYRPLINRLLMEYRENGDLERLRRYWFTGSCNNPAGKEKQSRSDPLALEQFFSTFLLLLLGMAFSGVLLFGENVYLKYALKRQRRLGLDGRGSPHHQLPHQVHPEDRRRVLRAQLVDLNRRQDLRKPSGAPGPEPPPPPPSRVGMYMASCCALFSTSLGRSLMGEPPRMAPARRLLLAGPLGAHEQNQLHGLRAQPHDPERCTAAHKHLQAALADARARADKLERMLRGAQQQRGFQGVVQSVVPQMRAFSTASVATVCSRASVVHGPRWSPDGSPVRLPASRRCAGVGGVPTQPASHSRGCPAAPSPGQPTHHHLNSAAAYALRHEAAGAPTPPEFETVL</sequence>
<keyword evidence="16" id="KW-0175">Coiled coil</keyword>
<dbReference type="FunFam" id="3.40.190.10:FF:000155">
    <property type="entry name" value="Glutamate receptor ionotropic, NMDA 2B"/>
    <property type="match status" value="1"/>
</dbReference>
<evidence type="ECO:0000313" key="20">
    <source>
        <dbReference type="Proteomes" id="UP000504606"/>
    </source>
</evidence>
<comment type="subcellular location">
    <subcellularLocation>
        <location evidence="1">Cell membrane</location>
        <topology evidence="1">Multi-pass membrane protein</topology>
    </subcellularLocation>
</comment>
<evidence type="ECO:0000256" key="1">
    <source>
        <dbReference type="ARBA" id="ARBA00004651"/>
    </source>
</evidence>
<dbReference type="KEGG" id="foc:113203600"/>
<feature type="site" description="Crucial to convey clamshell closure to channel opening" evidence="14">
    <location>
        <position position="236"/>
    </location>
</feature>
<evidence type="ECO:0000256" key="4">
    <source>
        <dbReference type="ARBA" id="ARBA00022475"/>
    </source>
</evidence>
<evidence type="ECO:0000256" key="12">
    <source>
        <dbReference type="ARBA" id="ARBA00023303"/>
    </source>
</evidence>
<dbReference type="GO" id="GO:0038023">
    <property type="term" value="F:signaling receptor activity"/>
    <property type="evidence" value="ECO:0007669"/>
    <property type="project" value="InterPro"/>
</dbReference>
<dbReference type="SMART" id="SM00079">
    <property type="entry name" value="PBPe"/>
    <property type="match status" value="1"/>
</dbReference>
<dbReference type="InterPro" id="IPR001320">
    <property type="entry name" value="Iontro_rcpt_C"/>
</dbReference>
<dbReference type="GO" id="GO:0015276">
    <property type="term" value="F:ligand-gated monoatomic ion channel activity"/>
    <property type="evidence" value="ECO:0007669"/>
    <property type="project" value="InterPro"/>
</dbReference>
<evidence type="ECO:0000313" key="21">
    <source>
        <dbReference type="RefSeq" id="XP_052122548.1"/>
    </source>
</evidence>
<feature type="disulfide bond" evidence="15">
    <location>
        <begin position="319"/>
        <end position="372"/>
    </location>
</feature>
<keyword evidence="4" id="KW-1003">Cell membrane</keyword>
<evidence type="ECO:0000256" key="5">
    <source>
        <dbReference type="ARBA" id="ARBA00022692"/>
    </source>
</evidence>
<proteinExistence type="inferred from homology"/>
<accession>A0A9C6U6Y1</accession>
<dbReference type="InterPro" id="IPR001508">
    <property type="entry name" value="Iono_Glu_rcpt_met"/>
</dbReference>
<keyword evidence="20" id="KW-1185">Reference proteome</keyword>
<feature type="binding site" evidence="13">
    <location>
        <position position="305"/>
    </location>
    <ligand>
        <name>L-glutamate</name>
        <dbReference type="ChEBI" id="CHEBI:29985"/>
    </ligand>
</feature>
<feature type="transmembrane region" description="Helical" evidence="18">
    <location>
        <begin position="207"/>
        <end position="228"/>
    </location>
</feature>
<keyword evidence="15" id="KW-1015">Disulfide bond</keyword>
<evidence type="ECO:0000256" key="16">
    <source>
        <dbReference type="SAM" id="Coils"/>
    </source>
</evidence>
<evidence type="ECO:0000256" key="8">
    <source>
        <dbReference type="ARBA" id="ARBA00023136"/>
    </source>
</evidence>
<feature type="transmembrane region" description="Helical" evidence="18">
    <location>
        <begin position="392"/>
        <end position="412"/>
    </location>
</feature>
<evidence type="ECO:0000256" key="3">
    <source>
        <dbReference type="ARBA" id="ARBA00022448"/>
    </source>
</evidence>
<evidence type="ECO:0000256" key="13">
    <source>
        <dbReference type="PIRSR" id="PIRSR601508-1"/>
    </source>
</evidence>
<dbReference type="Proteomes" id="UP000504606">
    <property type="component" value="Unplaced"/>
</dbReference>
<keyword evidence="8 18" id="KW-0472">Membrane</keyword>
<evidence type="ECO:0000256" key="9">
    <source>
        <dbReference type="ARBA" id="ARBA00023170"/>
    </source>
</evidence>
<dbReference type="Pfam" id="PF00060">
    <property type="entry name" value="Lig_chan"/>
    <property type="match status" value="1"/>
</dbReference>
<keyword evidence="10" id="KW-0325">Glycoprotein</keyword>
<feature type="binding site" evidence="13">
    <location>
        <position position="264"/>
    </location>
    <ligand>
        <name>L-glutamate</name>
        <dbReference type="ChEBI" id="CHEBI:29985"/>
    </ligand>
</feature>
<evidence type="ECO:0000256" key="18">
    <source>
        <dbReference type="SAM" id="Phobius"/>
    </source>
</evidence>
<keyword evidence="12" id="KW-0407">Ion channel</keyword>
<dbReference type="PRINTS" id="PR00177">
    <property type="entry name" value="NMDARECEPTOR"/>
</dbReference>
<evidence type="ECO:0000256" key="10">
    <source>
        <dbReference type="ARBA" id="ARBA00023180"/>
    </source>
</evidence>
<evidence type="ECO:0000256" key="6">
    <source>
        <dbReference type="ARBA" id="ARBA00022989"/>
    </source>
</evidence>
<feature type="domain" description="Ionotropic glutamate receptor C-terminal" evidence="19">
    <location>
        <begin position="164"/>
        <end position="370"/>
    </location>
</feature>
<evidence type="ECO:0000256" key="14">
    <source>
        <dbReference type="PIRSR" id="PIRSR601508-2"/>
    </source>
</evidence>
<keyword evidence="3" id="KW-0813">Transport</keyword>
<feature type="site" description="Interaction with the cone snail toxin Con-ikot-ikot" evidence="14">
    <location>
        <position position="269"/>
    </location>
</feature>
<feature type="compositionally biased region" description="Pro residues" evidence="17">
    <location>
        <begin position="471"/>
        <end position="482"/>
    </location>
</feature>